<keyword evidence="3" id="KW-0560">Oxidoreductase</keyword>
<dbReference type="InterPro" id="IPR004136">
    <property type="entry name" value="NMO"/>
</dbReference>
<keyword evidence="2" id="KW-0288">FMN</keyword>
<reference evidence="4 5" key="1">
    <citation type="submission" date="2007-06" db="EMBL/GenBank/DDBJ databases">
        <authorList>
            <person name="Shimkets L."/>
            <person name="Ferriera S."/>
            <person name="Johnson J."/>
            <person name="Kravitz S."/>
            <person name="Beeson K."/>
            <person name="Sutton G."/>
            <person name="Rogers Y.-H."/>
            <person name="Friedman R."/>
            <person name="Frazier M."/>
            <person name="Venter J.C."/>
        </authorList>
    </citation>
    <scope>NUCLEOTIDE SEQUENCE [LARGE SCALE GENOMIC DNA]</scope>
    <source>
        <strain evidence="4 5">SIR-1</strain>
    </source>
</reference>
<dbReference type="STRING" id="391625.PPSIR1_03323"/>
<dbReference type="PANTHER" id="PTHR32332">
    <property type="entry name" value="2-NITROPROPANE DIOXYGENASE"/>
    <property type="match status" value="1"/>
</dbReference>
<dbReference type="Proteomes" id="UP000005801">
    <property type="component" value="Unassembled WGS sequence"/>
</dbReference>
<keyword evidence="4" id="KW-0223">Dioxygenase</keyword>
<dbReference type="CDD" id="cd04730">
    <property type="entry name" value="NPD_like"/>
    <property type="match status" value="1"/>
</dbReference>
<dbReference type="GO" id="GO:0051213">
    <property type="term" value="F:dioxygenase activity"/>
    <property type="evidence" value="ECO:0007669"/>
    <property type="project" value="UniProtKB-KW"/>
</dbReference>
<dbReference type="PANTHER" id="PTHR32332:SF20">
    <property type="entry name" value="2-NITROPROPANE DIOXYGENASE-LIKE PROTEIN"/>
    <property type="match status" value="1"/>
</dbReference>
<dbReference type="SUPFAM" id="SSF51412">
    <property type="entry name" value="Inosine monophosphate dehydrogenase (IMPDH)"/>
    <property type="match status" value="1"/>
</dbReference>
<evidence type="ECO:0000256" key="3">
    <source>
        <dbReference type="ARBA" id="ARBA00023002"/>
    </source>
</evidence>
<dbReference type="EMBL" id="ABCS01000025">
    <property type="protein sequence ID" value="EDM78867.1"/>
    <property type="molecule type" value="Genomic_DNA"/>
</dbReference>
<comment type="caution">
    <text evidence="4">The sequence shown here is derived from an EMBL/GenBank/DDBJ whole genome shotgun (WGS) entry which is preliminary data.</text>
</comment>
<dbReference type="Gene3D" id="3.20.20.70">
    <property type="entry name" value="Aldolase class I"/>
    <property type="match status" value="1"/>
</dbReference>
<dbReference type="InterPro" id="IPR013785">
    <property type="entry name" value="Aldolase_TIM"/>
</dbReference>
<gene>
    <name evidence="4" type="ORF">PPSIR1_03323</name>
</gene>
<evidence type="ECO:0000256" key="1">
    <source>
        <dbReference type="ARBA" id="ARBA00022630"/>
    </source>
</evidence>
<evidence type="ECO:0000313" key="4">
    <source>
        <dbReference type="EMBL" id="EDM78867.1"/>
    </source>
</evidence>
<accession>A6G5C4</accession>
<name>A6G5C4_9BACT</name>
<keyword evidence="1" id="KW-0285">Flavoprotein</keyword>
<dbReference type="GO" id="GO:0018580">
    <property type="term" value="F:nitronate monooxygenase activity"/>
    <property type="evidence" value="ECO:0007669"/>
    <property type="project" value="InterPro"/>
</dbReference>
<protein>
    <submittedName>
        <fullName evidence="4">2-nitropropane dioxygenase</fullName>
    </submittedName>
</protein>
<evidence type="ECO:0000256" key="2">
    <source>
        <dbReference type="ARBA" id="ARBA00022643"/>
    </source>
</evidence>
<organism evidence="4 5">
    <name type="scientific">Plesiocystis pacifica SIR-1</name>
    <dbReference type="NCBI Taxonomy" id="391625"/>
    <lineage>
        <taxon>Bacteria</taxon>
        <taxon>Pseudomonadati</taxon>
        <taxon>Myxococcota</taxon>
        <taxon>Polyangia</taxon>
        <taxon>Nannocystales</taxon>
        <taxon>Nannocystaceae</taxon>
        <taxon>Plesiocystis</taxon>
    </lineage>
</organism>
<proteinExistence type="predicted"/>
<dbReference type="eggNOG" id="COG2070">
    <property type="taxonomic scope" value="Bacteria"/>
</dbReference>
<keyword evidence="5" id="KW-1185">Reference proteome</keyword>
<dbReference type="Pfam" id="PF03060">
    <property type="entry name" value="NMO"/>
    <property type="match status" value="1"/>
</dbReference>
<evidence type="ECO:0000313" key="5">
    <source>
        <dbReference type="Proteomes" id="UP000005801"/>
    </source>
</evidence>
<sequence>MELSPEPTAFTRHTGARVPLICGAMYPCSNPELIAAVSAAGGIGVVQPLSMIYVHNRDLREGLREIKKLAGDKPLGFNAIVEQSVKAYEDRMRKWIDVALEEGVRFFVTALGNPRWVVDKVHAVGGVVYHDVTERKWALKALDGGVDGLICVNRRAGGHAGNHDPRRLLDDMGDLGVPLVCAGGIGDAAGFVDAMGMGYAACQLGTRFIATKECRAHDDYKRAIVRAKAEDIVLTVRISGVPVAVIETDYVRAVGTEAGPIARRLLQHRKAKHWMRTFYSLRSMFQLKNASLEGTNYKDYFQAGRSVDGIGAVEGAGEIVERFEAALIEAQTKAPTGVVPVVDEAVDEAVAE</sequence>
<dbReference type="AlphaFoldDB" id="A6G5C4"/>
<dbReference type="RefSeq" id="WP_006971923.1">
    <property type="nucleotide sequence ID" value="NZ_ABCS01000025.1"/>
</dbReference>